<dbReference type="RefSeq" id="XP_022104101.1">
    <property type="nucleotide sequence ID" value="XM_022248409.1"/>
</dbReference>
<reference evidence="6" key="1">
    <citation type="submission" date="2025-08" db="UniProtKB">
        <authorList>
            <consortium name="RefSeq"/>
        </authorList>
    </citation>
    <scope>IDENTIFICATION</scope>
</reference>
<dbReference type="OMA" id="FQELINW"/>
<evidence type="ECO:0000313" key="5">
    <source>
        <dbReference type="Proteomes" id="UP000694845"/>
    </source>
</evidence>
<dbReference type="SUPFAM" id="SSF47473">
    <property type="entry name" value="EF-hand"/>
    <property type="match status" value="1"/>
</dbReference>
<evidence type="ECO:0000256" key="3">
    <source>
        <dbReference type="ARBA" id="ARBA00022837"/>
    </source>
</evidence>
<evidence type="ECO:0000256" key="1">
    <source>
        <dbReference type="ARBA" id="ARBA00022723"/>
    </source>
</evidence>
<feature type="domain" description="EF-hand" evidence="4">
    <location>
        <begin position="60"/>
        <end position="93"/>
    </location>
</feature>
<dbReference type="GeneID" id="110986501"/>
<dbReference type="InterPro" id="IPR018247">
    <property type="entry name" value="EF_Hand_1_Ca_BS"/>
</dbReference>
<evidence type="ECO:0000256" key="2">
    <source>
        <dbReference type="ARBA" id="ARBA00022737"/>
    </source>
</evidence>
<keyword evidence="2" id="KW-0677">Repeat</keyword>
<dbReference type="InterPro" id="IPR002048">
    <property type="entry name" value="EF_hand_dom"/>
</dbReference>
<dbReference type="CDD" id="cd00051">
    <property type="entry name" value="EFh"/>
    <property type="match status" value="1"/>
</dbReference>
<dbReference type="InterPro" id="IPR011992">
    <property type="entry name" value="EF-hand-dom_pair"/>
</dbReference>
<dbReference type="PROSITE" id="PS00018">
    <property type="entry name" value="EF_HAND_1"/>
    <property type="match status" value="3"/>
</dbReference>
<dbReference type="Pfam" id="PF13499">
    <property type="entry name" value="EF-hand_7"/>
    <property type="match status" value="2"/>
</dbReference>
<feature type="domain" description="EF-hand" evidence="4">
    <location>
        <begin position="23"/>
        <end position="58"/>
    </location>
</feature>
<protein>
    <submittedName>
        <fullName evidence="6">Calmodulin-like protein isoform X1</fullName>
    </submittedName>
</protein>
<keyword evidence="5" id="KW-1185">Reference proteome</keyword>
<dbReference type="PROSITE" id="PS50222">
    <property type="entry name" value="EF_HAND_2"/>
    <property type="match status" value="4"/>
</dbReference>
<keyword evidence="3" id="KW-0106">Calcium</keyword>
<dbReference type="OrthoDB" id="26525at2759"/>
<proteinExistence type="predicted"/>
<evidence type="ECO:0000259" key="4">
    <source>
        <dbReference type="PROSITE" id="PS50222"/>
    </source>
</evidence>
<dbReference type="Gene3D" id="1.10.238.10">
    <property type="entry name" value="EF-hand"/>
    <property type="match status" value="2"/>
</dbReference>
<keyword evidence="1" id="KW-0479">Metal-binding</keyword>
<gene>
    <name evidence="6" type="primary">LOC110986501</name>
</gene>
<dbReference type="InterPro" id="IPR039647">
    <property type="entry name" value="EF_hand_pair_protein_CML-like"/>
</dbReference>
<dbReference type="KEGG" id="aplc:110986501"/>
<dbReference type="Proteomes" id="UP000694845">
    <property type="component" value="Unplaced"/>
</dbReference>
<evidence type="ECO:0000313" key="6">
    <source>
        <dbReference type="RefSeq" id="XP_022104101.1"/>
    </source>
</evidence>
<organism evidence="5 6">
    <name type="scientific">Acanthaster planci</name>
    <name type="common">Crown-of-thorns starfish</name>
    <dbReference type="NCBI Taxonomy" id="133434"/>
    <lineage>
        <taxon>Eukaryota</taxon>
        <taxon>Metazoa</taxon>
        <taxon>Echinodermata</taxon>
        <taxon>Eleutherozoa</taxon>
        <taxon>Asterozoa</taxon>
        <taxon>Asteroidea</taxon>
        <taxon>Valvatacea</taxon>
        <taxon>Valvatida</taxon>
        <taxon>Acanthasteridae</taxon>
        <taxon>Acanthaster</taxon>
    </lineage>
</organism>
<dbReference type="AlphaFoldDB" id="A0A8B7ZLA1"/>
<feature type="domain" description="EF-hand" evidence="4">
    <location>
        <begin position="140"/>
        <end position="172"/>
    </location>
</feature>
<sequence length="172" mass="19795">MLQVHAHTYFAQFTKMSIFNSDVPLVVLKSLFMKYDKDGNGSLTMDELKIMAQDNFGMNKTKAEAFIMLVDKDGNQRVTFQEFYDWLKSGDRFSNIDDCSRFHYVSKAMDMFKKFDKDGSGRLERAEVHELLLSIGARREQLDAGLKAIDKGGDGTVSFSEFLDYLNWLPRD</sequence>
<feature type="domain" description="EF-hand" evidence="4">
    <location>
        <begin position="103"/>
        <end position="138"/>
    </location>
</feature>
<name>A0A8B7ZLA1_ACAPL</name>
<dbReference type="FunFam" id="1.10.238.10:FF:000178">
    <property type="entry name" value="Calmodulin-2 A"/>
    <property type="match status" value="1"/>
</dbReference>
<dbReference type="SMART" id="SM00054">
    <property type="entry name" value="EFh"/>
    <property type="match status" value="4"/>
</dbReference>
<dbReference type="GO" id="GO:0043226">
    <property type="term" value="C:organelle"/>
    <property type="evidence" value="ECO:0007669"/>
    <property type="project" value="UniProtKB-ARBA"/>
</dbReference>
<dbReference type="GO" id="GO:0005509">
    <property type="term" value="F:calcium ion binding"/>
    <property type="evidence" value="ECO:0007669"/>
    <property type="project" value="InterPro"/>
</dbReference>
<accession>A0A8B7ZLA1</accession>
<dbReference type="PANTHER" id="PTHR10891">
    <property type="entry name" value="EF-HAND CALCIUM-BINDING DOMAIN CONTAINING PROTEIN"/>
    <property type="match status" value="1"/>
</dbReference>